<evidence type="ECO:0000313" key="13">
    <source>
        <dbReference type="Proteomes" id="UP000598196"/>
    </source>
</evidence>
<evidence type="ECO:0000256" key="8">
    <source>
        <dbReference type="ARBA" id="ARBA00031484"/>
    </source>
</evidence>
<reference evidence="12 13" key="1">
    <citation type="journal article" date="2014" name="Int. J. Syst. Evol. Microbiol.">
        <title>Complete genome sequence of Corynebacterium casei LMG S-19264T (=DSM 44701T), isolated from a smear-ripened cheese.</title>
        <authorList>
            <consortium name="US DOE Joint Genome Institute (JGI-PGF)"/>
            <person name="Walter F."/>
            <person name="Albersmeier A."/>
            <person name="Kalinowski J."/>
            <person name="Ruckert C."/>
        </authorList>
    </citation>
    <scope>NUCLEOTIDE SEQUENCE [LARGE SCALE GENOMIC DNA]</scope>
    <source>
        <strain evidence="12 13">CGMCC 1.7029</strain>
    </source>
</reference>
<name>A0A918DB91_9RHOB</name>
<dbReference type="EMBL" id="BMLP01000001">
    <property type="protein sequence ID" value="GGO25085.1"/>
    <property type="molecule type" value="Genomic_DNA"/>
</dbReference>
<dbReference type="AlphaFoldDB" id="A0A918DB91"/>
<keyword evidence="2 10" id="KW-0732">Signal</keyword>
<keyword evidence="6 9" id="KW-0413">Isomerase</keyword>
<dbReference type="GO" id="GO:0003755">
    <property type="term" value="F:peptidyl-prolyl cis-trans isomerase activity"/>
    <property type="evidence" value="ECO:0007669"/>
    <property type="project" value="UniProtKB-KW"/>
</dbReference>
<dbReference type="PANTHER" id="PTHR47637:SF1">
    <property type="entry name" value="CHAPERONE SURA"/>
    <property type="match status" value="1"/>
</dbReference>
<dbReference type="InterPro" id="IPR027304">
    <property type="entry name" value="Trigger_fact/SurA_dom_sf"/>
</dbReference>
<evidence type="ECO:0000256" key="9">
    <source>
        <dbReference type="PROSITE-ProRule" id="PRU00278"/>
    </source>
</evidence>
<evidence type="ECO:0000256" key="6">
    <source>
        <dbReference type="ARBA" id="ARBA00023235"/>
    </source>
</evidence>
<dbReference type="Pfam" id="PF09312">
    <property type="entry name" value="SurA_N"/>
    <property type="match status" value="1"/>
</dbReference>
<evidence type="ECO:0000256" key="5">
    <source>
        <dbReference type="ARBA" id="ARBA00023186"/>
    </source>
</evidence>
<evidence type="ECO:0000313" key="12">
    <source>
        <dbReference type="EMBL" id="GGO25085.1"/>
    </source>
</evidence>
<dbReference type="SUPFAM" id="SSF54534">
    <property type="entry name" value="FKBP-like"/>
    <property type="match status" value="1"/>
</dbReference>
<feature type="domain" description="PpiC" evidence="11">
    <location>
        <begin position="157"/>
        <end position="261"/>
    </location>
</feature>
<keyword evidence="3" id="KW-0574">Periplasm</keyword>
<dbReference type="InterPro" id="IPR015391">
    <property type="entry name" value="SurA_N"/>
</dbReference>
<evidence type="ECO:0000256" key="3">
    <source>
        <dbReference type="ARBA" id="ARBA00022764"/>
    </source>
</evidence>
<dbReference type="PROSITE" id="PS50198">
    <property type="entry name" value="PPIC_PPIASE_2"/>
    <property type="match status" value="1"/>
</dbReference>
<accession>A0A918DB91</accession>
<keyword evidence="13" id="KW-1185">Reference proteome</keyword>
<dbReference type="OrthoDB" id="9791746at2"/>
<dbReference type="SUPFAM" id="SSF109998">
    <property type="entry name" value="Triger factor/SurA peptide-binding domain-like"/>
    <property type="match status" value="1"/>
</dbReference>
<dbReference type="Gene3D" id="1.10.4030.10">
    <property type="entry name" value="Porin chaperone SurA, peptide-binding domain"/>
    <property type="match status" value="1"/>
</dbReference>
<comment type="caution">
    <text evidence="12">The sequence shown here is derived from an EMBL/GenBank/DDBJ whole genome shotgun (WGS) entry which is preliminary data.</text>
</comment>
<dbReference type="Pfam" id="PF00639">
    <property type="entry name" value="Rotamase"/>
    <property type="match status" value="1"/>
</dbReference>
<dbReference type="InterPro" id="IPR046357">
    <property type="entry name" value="PPIase_dom_sf"/>
</dbReference>
<feature type="chain" id="PRO_5037541246" description="Parvulin-like PPIase" evidence="10">
    <location>
        <begin position="20"/>
        <end position="402"/>
    </location>
</feature>
<evidence type="ECO:0000256" key="2">
    <source>
        <dbReference type="ARBA" id="ARBA00022729"/>
    </source>
</evidence>
<organism evidence="12 13">
    <name type="scientific">Gemmobacter aquaticus</name>
    <dbReference type="NCBI Taxonomy" id="490185"/>
    <lineage>
        <taxon>Bacteria</taxon>
        <taxon>Pseudomonadati</taxon>
        <taxon>Pseudomonadota</taxon>
        <taxon>Alphaproteobacteria</taxon>
        <taxon>Rhodobacterales</taxon>
        <taxon>Paracoccaceae</taxon>
        <taxon>Gemmobacter</taxon>
    </lineage>
</organism>
<proteinExistence type="predicted"/>
<evidence type="ECO:0000256" key="7">
    <source>
        <dbReference type="ARBA" id="ARBA00030642"/>
    </source>
</evidence>
<evidence type="ECO:0000256" key="4">
    <source>
        <dbReference type="ARBA" id="ARBA00023110"/>
    </source>
</evidence>
<gene>
    <name evidence="12" type="ORF">GCM10010991_04340</name>
</gene>
<dbReference type="Proteomes" id="UP000598196">
    <property type="component" value="Unassembled WGS sequence"/>
</dbReference>
<dbReference type="PANTHER" id="PTHR47637">
    <property type="entry name" value="CHAPERONE SURA"/>
    <property type="match status" value="1"/>
</dbReference>
<keyword evidence="5" id="KW-0143">Chaperone</keyword>
<evidence type="ECO:0000256" key="1">
    <source>
        <dbReference type="ARBA" id="ARBA00018370"/>
    </source>
</evidence>
<feature type="signal peptide" evidence="10">
    <location>
        <begin position="1"/>
        <end position="19"/>
    </location>
</feature>
<dbReference type="InterPro" id="IPR050280">
    <property type="entry name" value="OMP_Chaperone_SurA"/>
</dbReference>
<keyword evidence="4 9" id="KW-0697">Rotamase</keyword>
<protein>
    <recommendedName>
        <fullName evidence="1">Parvulin-like PPIase</fullName>
    </recommendedName>
    <alternativeName>
        <fullName evidence="7">Peptidyl-prolyl cis-trans isomerase plp</fullName>
    </alternativeName>
    <alternativeName>
        <fullName evidence="8">Rotamase plp</fullName>
    </alternativeName>
</protein>
<sequence length="402" mass="43889">MTRLLPLLTASLIALSAQAIPAAAQQNLFAPRIIINDSAVTEYEFQQRLLFMRLMRAPGDLEKQALDDLIADRLRVQEAARFGVTATEENVQKGMEEFAQRANMTAEQFLEQLGKAGVAPETFRDFVEAGVVWREIVRGRFTGKAKVSDEEIDRALEAETKKAALVVSIAELIIPANPGEEEKALALANDIRRSVTGEASFAAAVEQYSAAPSRERGGRVDPLPLANLPPQISGLLLPLAPGQVSPPMMIPGGVALFQLRSVVEGPQTSTLPVQVEYARLRLPISAESDTAIATVQTQAQTCQDLFGLVPGLPEDQLSIIKQTMDQIPSDVGLLLSRLDRNEMVVRDVGGAREVLMVCTRSPVTDPPIERENIRNRLANVKIDRMAEQYLATLRANAIIRTP</sequence>
<evidence type="ECO:0000259" key="11">
    <source>
        <dbReference type="PROSITE" id="PS50198"/>
    </source>
</evidence>
<evidence type="ECO:0000256" key="10">
    <source>
        <dbReference type="SAM" id="SignalP"/>
    </source>
</evidence>
<dbReference type="InterPro" id="IPR000297">
    <property type="entry name" value="PPIase_PpiC"/>
</dbReference>
<dbReference type="RefSeq" id="WP_146285778.1">
    <property type="nucleotide sequence ID" value="NZ_BMLP01000001.1"/>
</dbReference>
<dbReference type="Gene3D" id="3.10.50.40">
    <property type="match status" value="1"/>
</dbReference>